<dbReference type="PROSITE" id="PS50982">
    <property type="entry name" value="MBD"/>
    <property type="match status" value="1"/>
</dbReference>
<evidence type="ECO:0000259" key="3">
    <source>
        <dbReference type="PROSITE" id="PS50982"/>
    </source>
</evidence>
<feature type="region of interest" description="Disordered" evidence="1">
    <location>
        <begin position="636"/>
        <end position="713"/>
    </location>
</feature>
<dbReference type="InterPro" id="IPR001810">
    <property type="entry name" value="F-box_dom"/>
</dbReference>
<evidence type="ECO:0000256" key="1">
    <source>
        <dbReference type="SAM" id="MobiDB-lite"/>
    </source>
</evidence>
<feature type="compositionally biased region" description="Polar residues" evidence="1">
    <location>
        <begin position="809"/>
        <end position="821"/>
    </location>
</feature>
<dbReference type="OMA" id="TENCYNS"/>
<dbReference type="Gene3D" id="3.80.10.10">
    <property type="entry name" value="Ribonuclease Inhibitor"/>
    <property type="match status" value="1"/>
</dbReference>
<feature type="compositionally biased region" description="Basic residues" evidence="1">
    <location>
        <begin position="474"/>
        <end position="485"/>
    </location>
</feature>
<feature type="region of interest" description="Disordered" evidence="1">
    <location>
        <begin position="210"/>
        <end position="231"/>
    </location>
</feature>
<feature type="region of interest" description="Disordered" evidence="1">
    <location>
        <begin position="1"/>
        <end position="102"/>
    </location>
</feature>
<dbReference type="CDD" id="cd00122">
    <property type="entry name" value="MBD"/>
    <property type="match status" value="1"/>
</dbReference>
<dbReference type="KEGG" id="phu:Phum_PHUM604760"/>
<evidence type="ECO:0000313" key="5">
    <source>
        <dbReference type="EnsemblMetazoa" id="PHUM604760-PA"/>
    </source>
</evidence>
<dbReference type="SUPFAM" id="SSF81383">
    <property type="entry name" value="F-box domain"/>
    <property type="match status" value="1"/>
</dbReference>
<dbReference type="GeneID" id="8237062"/>
<dbReference type="eggNOG" id="ENOG502QTQ4">
    <property type="taxonomic scope" value="Eukaryota"/>
</dbReference>
<gene>
    <name evidence="5" type="primary">8237062</name>
    <name evidence="4" type="ORF">Phum_PHUM604760</name>
</gene>
<dbReference type="VEuPathDB" id="VectorBase:PHUM604760"/>
<proteinExistence type="predicted"/>
<dbReference type="SUPFAM" id="SSF54171">
    <property type="entry name" value="DNA-binding domain"/>
    <property type="match status" value="1"/>
</dbReference>
<keyword evidence="6" id="KW-1185">Reference proteome</keyword>
<name>E0W3H7_PEDHC</name>
<evidence type="ECO:0000313" key="4">
    <source>
        <dbReference type="EMBL" id="EEB20183.1"/>
    </source>
</evidence>
<feature type="compositionally biased region" description="Polar residues" evidence="1">
    <location>
        <begin position="10"/>
        <end position="19"/>
    </location>
</feature>
<feature type="region of interest" description="Disordered" evidence="1">
    <location>
        <begin position="1209"/>
        <end position="1251"/>
    </location>
</feature>
<feature type="compositionally biased region" description="Basic and acidic residues" evidence="1">
    <location>
        <begin position="1234"/>
        <end position="1247"/>
    </location>
</feature>
<dbReference type="SMART" id="SM00391">
    <property type="entry name" value="MBD"/>
    <property type="match status" value="1"/>
</dbReference>
<reference evidence="4" key="1">
    <citation type="submission" date="2007-04" db="EMBL/GenBank/DDBJ databases">
        <title>Annotation of Pediculus humanus corporis strain USDA.</title>
        <authorList>
            <person name="Kirkness E."/>
            <person name="Hannick L."/>
            <person name="Hass B."/>
            <person name="Bruggner R."/>
            <person name="Lawson D."/>
            <person name="Bidwell S."/>
            <person name="Joardar V."/>
            <person name="Caler E."/>
            <person name="Walenz B."/>
            <person name="Inman J."/>
            <person name="Schobel S."/>
            <person name="Galinsky K."/>
            <person name="Amedeo P."/>
            <person name="Strausberg R."/>
        </authorList>
    </citation>
    <scope>NUCLEOTIDE SEQUENCE</scope>
    <source>
        <strain evidence="4">USDA</strain>
    </source>
</reference>
<dbReference type="Gene3D" id="3.30.890.10">
    <property type="entry name" value="Methyl-cpg-binding Protein 2, Chain A"/>
    <property type="match status" value="1"/>
</dbReference>
<evidence type="ECO:0000313" key="6">
    <source>
        <dbReference type="Proteomes" id="UP000009046"/>
    </source>
</evidence>
<dbReference type="InterPro" id="IPR001739">
    <property type="entry name" value="Methyl_CpG_DNA-bd"/>
</dbReference>
<dbReference type="GO" id="GO:0003677">
    <property type="term" value="F:DNA binding"/>
    <property type="evidence" value="ECO:0007669"/>
    <property type="project" value="InterPro"/>
</dbReference>
<dbReference type="InterPro" id="IPR052283">
    <property type="entry name" value="GenomicStab_NeuMorph_Reg"/>
</dbReference>
<dbReference type="PANTHER" id="PTHR15739">
    <property type="entry name" value="ZINC FINGER PROTEIN"/>
    <property type="match status" value="1"/>
</dbReference>
<evidence type="ECO:0000259" key="2">
    <source>
        <dbReference type="PROSITE" id="PS50181"/>
    </source>
</evidence>
<dbReference type="EMBL" id="DS235882">
    <property type="protein sequence ID" value="EEB20183.1"/>
    <property type="molecule type" value="Genomic_DNA"/>
</dbReference>
<reference evidence="5" key="3">
    <citation type="submission" date="2021-02" db="UniProtKB">
        <authorList>
            <consortium name="EnsemblMetazoa"/>
        </authorList>
    </citation>
    <scope>IDENTIFICATION</scope>
    <source>
        <strain evidence="5">USDA</strain>
    </source>
</reference>
<feature type="compositionally biased region" description="Low complexity" evidence="1">
    <location>
        <begin position="522"/>
        <end position="534"/>
    </location>
</feature>
<dbReference type="InterPro" id="IPR032675">
    <property type="entry name" value="LRR_dom_sf"/>
</dbReference>
<dbReference type="EMBL" id="AAZO01007395">
    <property type="status" value="NOT_ANNOTATED_CDS"/>
    <property type="molecule type" value="Genomic_DNA"/>
</dbReference>
<protein>
    <recommendedName>
        <fullName evidence="7">MBD domain-containing protein</fullName>
    </recommendedName>
</protein>
<feature type="compositionally biased region" description="Polar residues" evidence="1">
    <location>
        <begin position="636"/>
        <end position="648"/>
    </location>
</feature>
<sequence length="1280" mass="141508">MDTMEENETVDLNSANQISAVEKDNEKEVDDENIKTNIPSEDKSELSKGEENAFVSDINNSNVNNVSDNDCTKVNSDGMEVTSEENNEAADTENSNLKTVDEPVENSVNELKTTKKDVSDESETLVKMEIDSELNEKNSEEISDIRSSENFVDEENKCKIDEEEEDFKGFPIINDEIQNQDLVKNLSQKEEDELQEMEVFINRKNETKLSPQAKRKRKEIEESDLSSHCSSPALSVASQISVLSFTKRSRTGSPASKGSRKSLVDLSNPKYLVPFDFGWKREVVTRAITSKEDGISKDVYYFHPSGKKLRSLREVSEKLTPGLTIENFTFYKEPLGADPQFETIRNARSRGYSPFETATPKKVLGTPSVIKTRSEKVISETPVLKDASLKEPPSPPKDSPKATPLKNFVKTPKEPAVTKPPPSKREKLVLKFNKGTPKIALKKSPAVNGERKSPKLMLPKPEGPKPHPNAPSGPRRKITPRKKPLKTLGSAKEEIKGPLNKLESGDLEMGMLPPLWSPTAGSTKSSSNESLSWSHLDEEKSINEEGRMDPCTIRCTKAMGLIPTLQCSVCLCLYHPECCDMASSSSYRQLLKYNCKTKVSEVKSRNLVKHITPAVVTDKNPPIISPKPIHPALTPSPTAQSNANNNRIPSLIRPKMPVSKSSIGGGGGSGGGGGGGGGGGVSPWFPPSNSVFRSPSVLPKNYQTKPEDSASPPQALVNMNNKRYIVVPKNNVLSVASNQNQSPTKLEPSQSTTIITPTPTSTIIQGPPLQNNPFVQPAANSPGVVLVPFMSGDNTEVNQQPFLVVNPSPGSSVIPNSSQADLPTESETTDHFQKQAVKAPNKRPSSDGGNESMQKFMRNICIGYSALLNVFQYLKVQELLRAGRVCRLWRDLASHSSLWRTVRMKNSQVSDWKGFTDSLSRHGTKHLDLRKMLMSLDDAQEMWGLFAKHISGVKCLERLDMCRCSVNIVVQVMEACPQLFVFNAQQMIGSKDEILNQKLSLESLSKMKNLKELRLKSFCGLHLTDSLKSLTDLSDTLTTLSLTSVKNLGTCKLQYIGMLQNLEALELGECNDLPETFPNEVIAKLTTLKRFGFDETGMKQNRIETIRLEKGPWNCSTNEMLFQMSKLKELIQLELINFDVRPGFDKALASCTNIKRLLLIPTYVTQSATTNNIILSGTYKLYKSLTLFVWVVTMELLKVTELFVDQCEGKGSKKSGGNSVPVLKPVPLPAVTQKDGENSKKEDEEGGVKNPMPITIIPIDELFVMLTEGLPTTKNNKFKI</sequence>
<feature type="compositionally biased region" description="Basic and acidic residues" evidence="1">
    <location>
        <begin position="40"/>
        <end position="51"/>
    </location>
</feature>
<dbReference type="RefSeq" id="XP_002432921.1">
    <property type="nucleotide sequence ID" value="XM_002432876.1"/>
</dbReference>
<dbReference type="Pfam" id="PF01429">
    <property type="entry name" value="MBD"/>
    <property type="match status" value="1"/>
</dbReference>
<dbReference type="InterPro" id="IPR036047">
    <property type="entry name" value="F-box-like_dom_sf"/>
</dbReference>
<feature type="compositionally biased region" description="Acidic residues" evidence="1">
    <location>
        <begin position="82"/>
        <end position="91"/>
    </location>
</feature>
<dbReference type="AlphaFoldDB" id="E0W3H7"/>
<evidence type="ECO:0008006" key="7">
    <source>
        <dbReference type="Google" id="ProtNLM"/>
    </source>
</evidence>
<dbReference type="CTD" id="8237062"/>
<dbReference type="InParanoid" id="E0W3H7"/>
<dbReference type="EnsemblMetazoa" id="PHUM604760-RA">
    <property type="protein sequence ID" value="PHUM604760-PA"/>
    <property type="gene ID" value="PHUM604760"/>
</dbReference>
<organism>
    <name type="scientific">Pediculus humanus subsp. corporis</name>
    <name type="common">Body louse</name>
    <dbReference type="NCBI Taxonomy" id="121224"/>
    <lineage>
        <taxon>Eukaryota</taxon>
        <taxon>Metazoa</taxon>
        <taxon>Ecdysozoa</taxon>
        <taxon>Arthropoda</taxon>
        <taxon>Hexapoda</taxon>
        <taxon>Insecta</taxon>
        <taxon>Pterygota</taxon>
        <taxon>Neoptera</taxon>
        <taxon>Paraneoptera</taxon>
        <taxon>Psocodea</taxon>
        <taxon>Troctomorpha</taxon>
        <taxon>Phthiraptera</taxon>
        <taxon>Anoplura</taxon>
        <taxon>Pediculidae</taxon>
        <taxon>Pediculus</taxon>
    </lineage>
</organism>
<feature type="compositionally biased region" description="Low complexity" evidence="1">
    <location>
        <begin position="1215"/>
        <end position="1231"/>
    </location>
</feature>
<dbReference type="Proteomes" id="UP000009046">
    <property type="component" value="Unassembled WGS sequence"/>
</dbReference>
<dbReference type="STRING" id="121224.E0W3H7"/>
<accession>E0W3H7</accession>
<feature type="compositionally biased region" description="Low complexity" evidence="1">
    <location>
        <begin position="55"/>
        <end position="69"/>
    </location>
</feature>
<dbReference type="PANTHER" id="PTHR15739:SF5">
    <property type="entry name" value="LD23158P"/>
    <property type="match status" value="1"/>
</dbReference>
<feature type="region of interest" description="Disordered" evidence="1">
    <location>
        <begin position="809"/>
        <end position="851"/>
    </location>
</feature>
<dbReference type="HOGENOM" id="CLU_003883_0_0_1"/>
<dbReference type="InterPro" id="IPR016177">
    <property type="entry name" value="DNA-bd_dom_sf"/>
</dbReference>
<feature type="domain" description="F-box" evidence="2">
    <location>
        <begin position="856"/>
        <end position="902"/>
    </location>
</feature>
<dbReference type="Pfam" id="PF12937">
    <property type="entry name" value="F-box-like"/>
    <property type="match status" value="1"/>
</dbReference>
<dbReference type="OrthoDB" id="61560at2759"/>
<feature type="region of interest" description="Disordered" evidence="1">
    <location>
        <begin position="375"/>
        <end position="535"/>
    </location>
</feature>
<feature type="domain" description="MBD" evidence="3">
    <location>
        <begin position="265"/>
        <end position="335"/>
    </location>
</feature>
<feature type="compositionally biased region" description="Gly residues" evidence="1">
    <location>
        <begin position="663"/>
        <end position="681"/>
    </location>
</feature>
<dbReference type="SUPFAM" id="SSF52047">
    <property type="entry name" value="RNI-like"/>
    <property type="match status" value="1"/>
</dbReference>
<dbReference type="PROSITE" id="PS50181">
    <property type="entry name" value="FBOX"/>
    <property type="match status" value="1"/>
</dbReference>
<reference evidence="4" key="2">
    <citation type="submission" date="2007-04" db="EMBL/GenBank/DDBJ databases">
        <title>The genome of the human body louse.</title>
        <authorList>
            <consortium name="The Human Body Louse Genome Consortium"/>
            <person name="Kirkness E."/>
            <person name="Walenz B."/>
            <person name="Hass B."/>
            <person name="Bruggner R."/>
            <person name="Strausberg R."/>
        </authorList>
    </citation>
    <scope>NUCLEOTIDE SEQUENCE</scope>
    <source>
        <strain evidence="4">USDA</strain>
    </source>
</reference>